<reference evidence="1 2" key="1">
    <citation type="submission" date="2018-02" db="EMBL/GenBank/DDBJ databases">
        <title>Fusarium culmorum secondary metabolites in fungal-bacterial-plant interactions.</title>
        <authorList>
            <person name="Schmidt R."/>
        </authorList>
    </citation>
    <scope>NUCLEOTIDE SEQUENCE [LARGE SCALE GENOMIC DNA]</scope>
    <source>
        <strain evidence="1 2">PV</strain>
    </source>
</reference>
<dbReference type="Proteomes" id="UP000241587">
    <property type="component" value="Unassembled WGS sequence"/>
</dbReference>
<accession>A0A2T4H6J9</accession>
<evidence type="ECO:0008006" key="3">
    <source>
        <dbReference type="Google" id="ProtNLM"/>
    </source>
</evidence>
<keyword evidence="2" id="KW-1185">Reference proteome</keyword>
<organism evidence="1 2">
    <name type="scientific">Fusarium culmorum</name>
    <dbReference type="NCBI Taxonomy" id="5516"/>
    <lineage>
        <taxon>Eukaryota</taxon>
        <taxon>Fungi</taxon>
        <taxon>Dikarya</taxon>
        <taxon>Ascomycota</taxon>
        <taxon>Pezizomycotina</taxon>
        <taxon>Sordariomycetes</taxon>
        <taxon>Hypocreomycetidae</taxon>
        <taxon>Hypocreales</taxon>
        <taxon>Nectriaceae</taxon>
        <taxon>Fusarium</taxon>
    </lineage>
</organism>
<proteinExistence type="predicted"/>
<gene>
    <name evidence="1" type="ORF">FCULG_00002861</name>
</gene>
<sequence>MSSIRLFTSFWRVVFQDFYDTSNNRVSPVDIEMKFLVSSRYLTLTSGTFRAMLKGPWAEGSSPSQLPRQIHATDWDPLAFAIVLDIRF</sequence>
<comment type="caution">
    <text evidence="1">The sequence shown here is derived from an EMBL/GenBank/DDBJ whole genome shotgun (WGS) entry which is preliminary data.</text>
</comment>
<dbReference type="AlphaFoldDB" id="A0A2T4H6J9"/>
<dbReference type="OrthoDB" id="5326346at2759"/>
<name>A0A2T4H6J9_FUSCU</name>
<protein>
    <recommendedName>
        <fullName evidence="3">BTB domain-containing protein</fullName>
    </recommendedName>
</protein>
<evidence type="ECO:0000313" key="1">
    <source>
        <dbReference type="EMBL" id="PTD11428.1"/>
    </source>
</evidence>
<dbReference type="EMBL" id="PVEM01000001">
    <property type="protein sequence ID" value="PTD11428.1"/>
    <property type="molecule type" value="Genomic_DNA"/>
</dbReference>
<evidence type="ECO:0000313" key="2">
    <source>
        <dbReference type="Proteomes" id="UP000241587"/>
    </source>
</evidence>